<feature type="compositionally biased region" description="Polar residues" evidence="1">
    <location>
        <begin position="184"/>
        <end position="199"/>
    </location>
</feature>
<dbReference type="Proteomes" id="UP000215335">
    <property type="component" value="Unassembled WGS sequence"/>
</dbReference>
<dbReference type="EMBL" id="NNAY01002771">
    <property type="protein sequence ID" value="OXU20596.1"/>
    <property type="molecule type" value="Genomic_DNA"/>
</dbReference>
<keyword evidence="3" id="KW-1185">Reference proteome</keyword>
<evidence type="ECO:0000313" key="2">
    <source>
        <dbReference type="EMBL" id="OXU20596.1"/>
    </source>
</evidence>
<organism evidence="2 3">
    <name type="scientific">Trichomalopsis sarcophagae</name>
    <dbReference type="NCBI Taxonomy" id="543379"/>
    <lineage>
        <taxon>Eukaryota</taxon>
        <taxon>Metazoa</taxon>
        <taxon>Ecdysozoa</taxon>
        <taxon>Arthropoda</taxon>
        <taxon>Hexapoda</taxon>
        <taxon>Insecta</taxon>
        <taxon>Pterygota</taxon>
        <taxon>Neoptera</taxon>
        <taxon>Endopterygota</taxon>
        <taxon>Hymenoptera</taxon>
        <taxon>Apocrita</taxon>
        <taxon>Proctotrupomorpha</taxon>
        <taxon>Chalcidoidea</taxon>
        <taxon>Pteromalidae</taxon>
        <taxon>Pteromalinae</taxon>
        <taxon>Trichomalopsis</taxon>
    </lineage>
</organism>
<dbReference type="AlphaFoldDB" id="A0A232EQL7"/>
<reference evidence="2 3" key="1">
    <citation type="journal article" date="2017" name="Curr. Biol.">
        <title>The Evolution of Venom by Co-option of Single-Copy Genes.</title>
        <authorList>
            <person name="Martinson E.O."/>
            <person name="Mrinalini"/>
            <person name="Kelkar Y.D."/>
            <person name="Chang C.H."/>
            <person name="Werren J.H."/>
        </authorList>
    </citation>
    <scope>NUCLEOTIDE SEQUENCE [LARGE SCALE GENOMIC DNA]</scope>
    <source>
        <strain evidence="2 3">Alberta</strain>
        <tissue evidence="2">Whole body</tissue>
    </source>
</reference>
<accession>A0A232EQL7</accession>
<sequence>MLRGWRSPSITTHGTMRRLAEHHDMASARRAQKLSHFRESVTAWPPVRTDLVTLYIVEYNLVTISTHEHRRVYVAQAGIIAQQHHRQQQRQCADAKSTVSTEKLLDAQQRPTQHHQQPRSYGHQHGRHTLSLHADTSHFQPPQQRPSSCRSYGMSCALHSQASSRKAASCRAKPTLAPLPVSHGTASSRIPRSQRQTPRSPAHRWAYYADDDADAGPCRYHKQPLIAERFRCIQQAVPASSGAFSRRLCSIADLRPGSSSPSRIVTFNRILGTDTLVHSGTRECSAKDTFQCRQPRAPSCRHQHHQHHQATSGRGHGSPGGHLFLFISSTSITGQRLLQIYFLAQVDPDNKDLATLAYNHQHHRSLASSGLRSLHQHRRHVTYPQPPFQAGPPLQESHHRSSGSPPLSLLT</sequence>
<feature type="region of interest" description="Disordered" evidence="1">
    <location>
        <begin position="169"/>
        <end position="202"/>
    </location>
</feature>
<gene>
    <name evidence="2" type="ORF">TSAR_010274</name>
</gene>
<feature type="region of interest" description="Disordered" evidence="1">
    <location>
        <begin position="107"/>
        <end position="126"/>
    </location>
</feature>
<comment type="caution">
    <text evidence="2">The sequence shown here is derived from an EMBL/GenBank/DDBJ whole genome shotgun (WGS) entry which is preliminary data.</text>
</comment>
<proteinExistence type="predicted"/>
<feature type="compositionally biased region" description="Basic residues" evidence="1">
    <location>
        <begin position="112"/>
        <end position="126"/>
    </location>
</feature>
<protein>
    <submittedName>
        <fullName evidence="2">Uncharacterized protein</fullName>
    </submittedName>
</protein>
<feature type="compositionally biased region" description="Polar residues" evidence="1">
    <location>
        <begin position="402"/>
        <end position="411"/>
    </location>
</feature>
<evidence type="ECO:0000313" key="3">
    <source>
        <dbReference type="Proteomes" id="UP000215335"/>
    </source>
</evidence>
<name>A0A232EQL7_9HYME</name>
<evidence type="ECO:0000256" key="1">
    <source>
        <dbReference type="SAM" id="MobiDB-lite"/>
    </source>
</evidence>
<feature type="region of interest" description="Disordered" evidence="1">
    <location>
        <begin position="382"/>
        <end position="411"/>
    </location>
</feature>